<dbReference type="InterPro" id="IPR003594">
    <property type="entry name" value="HATPase_dom"/>
</dbReference>
<keyword evidence="3" id="KW-1185">Reference proteome</keyword>
<feature type="domain" description="Histidine kinase/HSP90-like ATPase" evidence="1">
    <location>
        <begin position="9"/>
        <end position="130"/>
    </location>
</feature>
<dbReference type="Proteomes" id="UP000233425">
    <property type="component" value="Unassembled WGS sequence"/>
</dbReference>
<dbReference type="InterPro" id="IPR036890">
    <property type="entry name" value="HATPase_C_sf"/>
</dbReference>
<dbReference type="SUPFAM" id="SSF55874">
    <property type="entry name" value="ATPase domain of HSP90 chaperone/DNA topoisomerase II/histidine kinase"/>
    <property type="match status" value="1"/>
</dbReference>
<keyword evidence="2" id="KW-0418">Kinase</keyword>
<organism evidence="2 3">
    <name type="scientific">Ruminococcus bromii</name>
    <dbReference type="NCBI Taxonomy" id="40518"/>
    <lineage>
        <taxon>Bacteria</taxon>
        <taxon>Bacillati</taxon>
        <taxon>Bacillota</taxon>
        <taxon>Clostridia</taxon>
        <taxon>Eubacteriales</taxon>
        <taxon>Oscillospiraceae</taxon>
        <taxon>Ruminococcus</taxon>
    </lineage>
</organism>
<evidence type="ECO:0000313" key="3">
    <source>
        <dbReference type="Proteomes" id="UP000233425"/>
    </source>
</evidence>
<evidence type="ECO:0000259" key="1">
    <source>
        <dbReference type="Pfam" id="PF13581"/>
    </source>
</evidence>
<comment type="caution">
    <text evidence="2">The sequence shown here is derived from an EMBL/GenBank/DDBJ whole genome shotgun (WGS) entry which is preliminary data.</text>
</comment>
<dbReference type="Pfam" id="PF13581">
    <property type="entry name" value="HATPase_c_2"/>
    <property type="match status" value="1"/>
</dbReference>
<dbReference type="GO" id="GO:0016301">
    <property type="term" value="F:kinase activity"/>
    <property type="evidence" value="ECO:0007669"/>
    <property type="project" value="UniProtKB-KW"/>
</dbReference>
<dbReference type="RefSeq" id="WP_101029477.1">
    <property type="nucleotide sequence ID" value="NZ_CABMMZ010000069.1"/>
</dbReference>
<keyword evidence="2" id="KW-0808">Transferase</keyword>
<evidence type="ECO:0000313" key="2">
    <source>
        <dbReference type="EMBL" id="PKD27664.1"/>
    </source>
</evidence>
<gene>
    <name evidence="2" type="ORF">RBATCC27255_01425</name>
</gene>
<sequence>MPIVCVDAVKENLPNVIEFVTKMLGKNADGKLVFELELICEEVFVNICNYAYGENVGKAEIEACKLSDCIVVKFIDSGKKFNPLEIAEPNIHAPLEERSIGGLGIFMTKKLSDTLSYERSNGKNIFTITKNF</sequence>
<accession>A0A2N0UL04</accession>
<protein>
    <submittedName>
        <fullName evidence="2">Serine-protein kinase RsbW</fullName>
    </submittedName>
</protein>
<dbReference type="EMBL" id="NNSR01000069">
    <property type="protein sequence ID" value="PKD27664.1"/>
    <property type="molecule type" value="Genomic_DNA"/>
</dbReference>
<dbReference type="CDD" id="cd16936">
    <property type="entry name" value="HATPase_RsbW-like"/>
    <property type="match status" value="1"/>
</dbReference>
<name>A0A2N0UL04_9FIRM</name>
<reference evidence="2" key="1">
    <citation type="journal article" date="2018" name="Environ. Microbiol.">
        <title>Sporulation capability and amylosome conservation among diverse human colonic and rumen isolates of the keystone starch-degrader Ruminococcus bromii.</title>
        <authorList>
            <person name="Mukhopadhya I."/>
            <person name="Morais S."/>
            <person name="Laverde-Gomez J."/>
            <person name="Sheridan P.O."/>
            <person name="Walker A.W."/>
            <person name="Kelly W."/>
            <person name="Klieve A.V."/>
            <person name="Ouwerkerk D."/>
            <person name="Duncan S.H."/>
            <person name="Louis P."/>
            <person name="Koropatkin N."/>
            <person name="Cockburn D."/>
            <person name="Kibler R."/>
            <person name="Cooper P.J."/>
            <person name="Sandoval C."/>
            <person name="Crost E."/>
            <person name="Juge N."/>
            <person name="Bayer E.A."/>
            <person name="Flint H.J."/>
        </authorList>
    </citation>
    <scope>NUCLEOTIDE SEQUENCE [LARGE SCALE GENOMIC DNA]</scope>
    <source>
        <strain evidence="2">ATCC 27255</strain>
    </source>
</reference>
<dbReference type="Gene3D" id="3.30.565.10">
    <property type="entry name" value="Histidine kinase-like ATPase, C-terminal domain"/>
    <property type="match status" value="1"/>
</dbReference>
<dbReference type="AlphaFoldDB" id="A0A2N0UL04"/>
<proteinExistence type="predicted"/>